<proteinExistence type="predicted"/>
<name>A0A437AD07_ARTFL</name>
<comment type="caution">
    <text evidence="1">The sequence shown here is derived from an EMBL/GenBank/DDBJ whole genome shotgun (WGS) entry which is preliminary data.</text>
</comment>
<dbReference type="Proteomes" id="UP000283090">
    <property type="component" value="Unassembled WGS sequence"/>
</dbReference>
<dbReference type="VEuPathDB" id="FungiDB:DFL_000040"/>
<evidence type="ECO:0000313" key="2">
    <source>
        <dbReference type="Proteomes" id="UP000283090"/>
    </source>
</evidence>
<accession>A0A437AD07</accession>
<gene>
    <name evidence="1" type="ORF">DFL_000040</name>
</gene>
<dbReference type="RefSeq" id="XP_067494560.1">
    <property type="nucleotide sequence ID" value="XM_067633022.1"/>
</dbReference>
<sequence length="173" mass="19025">MSDADVVEIVNNNSDGGLLIPPRPVRLAVHSAWPLQGNSPLCTTTIKPLEEGNWKGWSVIIKGLLEGEGLGHLLEETKDETVDAVTLARQKAAVITLIWRSLSAAQTNHLTGQEIEPSEIWTILKNAHISSSASTKLSVEVQLDNLTKRKDTMQQYLLKAKGLKINMKQLEEP</sequence>
<dbReference type="AlphaFoldDB" id="A0A437AD07"/>
<organism evidence="1 2">
    <name type="scientific">Arthrobotrys flagrans</name>
    <name type="common">Nematode-trapping fungus</name>
    <name type="synonym">Trichothecium flagrans</name>
    <dbReference type="NCBI Taxonomy" id="97331"/>
    <lineage>
        <taxon>Eukaryota</taxon>
        <taxon>Fungi</taxon>
        <taxon>Dikarya</taxon>
        <taxon>Ascomycota</taxon>
        <taxon>Pezizomycotina</taxon>
        <taxon>Orbiliomycetes</taxon>
        <taxon>Orbiliales</taxon>
        <taxon>Orbiliaceae</taxon>
        <taxon>Arthrobotrys</taxon>
    </lineage>
</organism>
<evidence type="ECO:0000313" key="1">
    <source>
        <dbReference type="EMBL" id="RVD89016.1"/>
    </source>
</evidence>
<dbReference type="EMBL" id="SAEB01000001">
    <property type="protein sequence ID" value="RVD89016.1"/>
    <property type="molecule type" value="Genomic_DNA"/>
</dbReference>
<dbReference type="GeneID" id="93582351"/>
<reference evidence="1 2" key="1">
    <citation type="submission" date="2019-01" db="EMBL/GenBank/DDBJ databases">
        <title>Intercellular communication is required for trap formation in the nematode-trapping fungus Duddingtonia flagrans.</title>
        <authorList>
            <person name="Youssar L."/>
            <person name="Wernet V."/>
            <person name="Hensel N."/>
            <person name="Hildebrandt H.-G."/>
            <person name="Fischer R."/>
        </authorList>
    </citation>
    <scope>NUCLEOTIDE SEQUENCE [LARGE SCALE GENOMIC DNA]</scope>
    <source>
        <strain evidence="1 2">CBS H-5679</strain>
    </source>
</reference>
<keyword evidence="2" id="KW-1185">Reference proteome</keyword>
<protein>
    <submittedName>
        <fullName evidence="1">Uncharacterized protein</fullName>
    </submittedName>
</protein>